<dbReference type="InterPro" id="IPR042449">
    <property type="entry name" value="Ub-E1_IAD_1"/>
</dbReference>
<feature type="binding site" evidence="12">
    <location>
        <position position="52"/>
    </location>
    <ligand>
        <name>ATP</name>
        <dbReference type="ChEBI" id="CHEBI:30616"/>
    </ligand>
</feature>
<keyword evidence="9 10" id="KW-0067">ATP-binding</keyword>
<dbReference type="GO" id="GO:0031510">
    <property type="term" value="C:SUMO activating enzyme complex"/>
    <property type="evidence" value="ECO:0007669"/>
    <property type="project" value="UniProtKB-UniRule"/>
</dbReference>
<feature type="active site" description="Glycyl thioester intermediate" evidence="11 14">
    <location>
        <position position="179"/>
    </location>
</feature>
<dbReference type="InterPro" id="IPR035985">
    <property type="entry name" value="Ubiquitin-activating_enz"/>
</dbReference>
<evidence type="ECO:0000259" key="16">
    <source>
        <dbReference type="Pfam" id="PF00899"/>
    </source>
</evidence>
<dbReference type="GO" id="GO:0005737">
    <property type="term" value="C:cytoplasm"/>
    <property type="evidence" value="ECO:0007669"/>
    <property type="project" value="UniProtKB-SubCell"/>
</dbReference>
<dbReference type="Gene3D" id="3.50.50.80">
    <property type="entry name" value="Ubiquitin-activating enzyme E1, inactive adenylation domain, subdomain 1"/>
    <property type="match status" value="1"/>
</dbReference>
<dbReference type="PROSITE" id="PS00865">
    <property type="entry name" value="UBIQUITIN_ACTIVAT_2"/>
    <property type="match status" value="1"/>
</dbReference>
<dbReference type="UniPathway" id="UPA00886"/>
<dbReference type="GO" id="GO:0016925">
    <property type="term" value="P:protein sumoylation"/>
    <property type="evidence" value="ECO:0007669"/>
    <property type="project" value="UniProtKB-UniRule"/>
</dbReference>
<protein>
    <recommendedName>
        <fullName evidence="10">Ubiquitin-activating enzyme E1-like</fullName>
    </recommendedName>
</protein>
<organism evidence="18 19">
    <name type="scientific">Metschnikowia aff. pulcherrima</name>
    <dbReference type="NCBI Taxonomy" id="2163413"/>
    <lineage>
        <taxon>Eukaryota</taxon>
        <taxon>Fungi</taxon>
        <taxon>Dikarya</taxon>
        <taxon>Ascomycota</taxon>
        <taxon>Saccharomycotina</taxon>
        <taxon>Pichiomycetes</taxon>
        <taxon>Metschnikowiaceae</taxon>
        <taxon>Metschnikowia</taxon>
    </lineage>
</organism>
<feature type="region of interest" description="Disordered" evidence="15">
    <location>
        <begin position="543"/>
        <end position="596"/>
    </location>
</feature>
<dbReference type="FunFam" id="3.50.50.80:FF:000002">
    <property type="entry name" value="SUMO-activating enzyme subunit 2"/>
    <property type="match status" value="1"/>
</dbReference>
<evidence type="ECO:0000256" key="10">
    <source>
        <dbReference type="PIRNR" id="PIRNR039133"/>
    </source>
</evidence>
<dbReference type="Pfam" id="PF10585">
    <property type="entry name" value="UBA_E1_SCCH"/>
    <property type="match status" value="1"/>
</dbReference>
<name>A0A4P6XPJ7_9ASCO</name>
<dbReference type="STRING" id="2163413.A0A4P6XPJ7"/>
<feature type="binding site" evidence="12">
    <location>
        <begin position="28"/>
        <end position="33"/>
    </location>
    <ligand>
        <name>ATP</name>
        <dbReference type="ChEBI" id="CHEBI:30616"/>
    </ligand>
</feature>
<gene>
    <name evidence="18" type="primary">MPUL0D03690</name>
    <name evidence="18" type="ORF">METSCH_D03690</name>
</gene>
<dbReference type="InterPro" id="IPR019572">
    <property type="entry name" value="UBA_E1_SCCH"/>
</dbReference>
<dbReference type="GO" id="GO:0005524">
    <property type="term" value="F:ATP binding"/>
    <property type="evidence" value="ECO:0007669"/>
    <property type="project" value="UniProtKB-UniRule"/>
</dbReference>
<feature type="domain" description="THIF-type NAD/FAD binding fold" evidence="16">
    <location>
        <begin position="9"/>
        <end position="436"/>
    </location>
</feature>
<keyword evidence="6 10" id="KW-0547">Nucleotide-binding</keyword>
<comment type="similarity">
    <text evidence="3 10">Belongs to the ubiquitin-activating E1 family.</text>
</comment>
<dbReference type="PIRSF" id="PIRSF039133">
    <property type="entry name" value="SUMO_E1B"/>
    <property type="match status" value="1"/>
</dbReference>
<dbReference type="InterPro" id="IPR045886">
    <property type="entry name" value="ThiF/MoeB/HesA"/>
</dbReference>
<feature type="binding site" evidence="12">
    <location>
        <position position="76"/>
    </location>
    <ligand>
        <name>ATP</name>
        <dbReference type="ChEBI" id="CHEBI:30616"/>
    </ligand>
</feature>
<comment type="subunit">
    <text evidence="10">Heterodimer.</text>
</comment>
<dbReference type="InterPro" id="IPR000594">
    <property type="entry name" value="ThiF_NAD_FAD-bd"/>
</dbReference>
<keyword evidence="7 10" id="KW-0833">Ubl conjugation pathway</keyword>
<evidence type="ECO:0000256" key="6">
    <source>
        <dbReference type="ARBA" id="ARBA00022741"/>
    </source>
</evidence>
<evidence type="ECO:0000256" key="3">
    <source>
        <dbReference type="ARBA" id="ARBA00005673"/>
    </source>
</evidence>
<feature type="compositionally biased region" description="Acidic residues" evidence="15">
    <location>
        <begin position="570"/>
        <end position="579"/>
    </location>
</feature>
<dbReference type="PROSITE" id="PS51257">
    <property type="entry name" value="PROKAR_LIPOPROTEIN"/>
    <property type="match status" value="1"/>
</dbReference>
<evidence type="ECO:0000259" key="17">
    <source>
        <dbReference type="Pfam" id="PF10585"/>
    </source>
</evidence>
<dbReference type="EMBL" id="CP034459">
    <property type="protein sequence ID" value="QBM89300.1"/>
    <property type="molecule type" value="Genomic_DNA"/>
</dbReference>
<evidence type="ECO:0000256" key="11">
    <source>
        <dbReference type="PIRSR" id="PIRSR039133-1"/>
    </source>
</evidence>
<feature type="binding site" evidence="13">
    <location>
        <position position="164"/>
    </location>
    <ligand>
        <name>Zn(2+)</name>
        <dbReference type="ChEBI" id="CHEBI:29105"/>
    </ligand>
</feature>
<dbReference type="SUPFAM" id="SSF69572">
    <property type="entry name" value="Activating enzymes of the ubiquitin-like proteins"/>
    <property type="match status" value="1"/>
</dbReference>
<keyword evidence="19" id="KW-1185">Reference proteome</keyword>
<feature type="binding site" evidence="13">
    <location>
        <position position="436"/>
    </location>
    <ligand>
        <name>Zn(2+)</name>
        <dbReference type="ChEBI" id="CHEBI:29105"/>
    </ligand>
</feature>
<evidence type="ECO:0000256" key="15">
    <source>
        <dbReference type="SAM" id="MobiDB-lite"/>
    </source>
</evidence>
<keyword evidence="5 10" id="KW-0479">Metal-binding</keyword>
<evidence type="ECO:0000313" key="18">
    <source>
        <dbReference type="EMBL" id="QBM89300.1"/>
    </source>
</evidence>
<comment type="pathway">
    <text evidence="2 10">Protein modification; protein sumoylation.</text>
</comment>
<feature type="binding site" evidence="13">
    <location>
        <position position="167"/>
    </location>
    <ligand>
        <name>Zn(2+)</name>
        <dbReference type="ChEBI" id="CHEBI:29105"/>
    </ligand>
</feature>
<dbReference type="Gene3D" id="1.10.10.520">
    <property type="entry name" value="Ubiquitin activating enzymes (Uba3). Chain: B, domain 2"/>
    <property type="match status" value="1"/>
</dbReference>
<dbReference type="InterPro" id="IPR030661">
    <property type="entry name" value="Uba2"/>
</dbReference>
<reference evidence="19" key="1">
    <citation type="submission" date="2019-03" db="EMBL/GenBank/DDBJ databases">
        <title>Snf2 controls pulcherriminic acid biosynthesis and connects pigmentation and antifungal activity of the yeast Metschnikowia pulcherrima.</title>
        <authorList>
            <person name="Gore-Lloyd D."/>
            <person name="Sumann I."/>
            <person name="Brachmann A.O."/>
            <person name="Schneeberger K."/>
            <person name="Ortiz-Merino R.A."/>
            <person name="Moreno-Beltran M."/>
            <person name="Schlaefli M."/>
            <person name="Kirner P."/>
            <person name="Santos Kron A."/>
            <person name="Wolfe K.H."/>
            <person name="Piel J."/>
            <person name="Ahrens C.H."/>
            <person name="Henk D."/>
            <person name="Freimoser F.M."/>
        </authorList>
    </citation>
    <scope>NUCLEOTIDE SEQUENCE [LARGE SCALE GENOMIC DNA]</scope>
    <source>
        <strain evidence="19">APC 1.2</strain>
    </source>
</reference>
<dbReference type="GO" id="GO:0046872">
    <property type="term" value="F:metal ion binding"/>
    <property type="evidence" value="ECO:0007669"/>
    <property type="project" value="UniProtKB-KW"/>
</dbReference>
<feature type="binding site" evidence="12">
    <location>
        <begin position="123"/>
        <end position="128"/>
    </location>
    <ligand>
        <name>ATP</name>
        <dbReference type="ChEBI" id="CHEBI:30616"/>
    </ligand>
</feature>
<accession>A0A4P6XPJ7</accession>
<evidence type="ECO:0000256" key="12">
    <source>
        <dbReference type="PIRSR" id="PIRSR039133-2"/>
    </source>
</evidence>
<evidence type="ECO:0000256" key="4">
    <source>
        <dbReference type="ARBA" id="ARBA00022490"/>
    </source>
</evidence>
<proteinExistence type="inferred from homology"/>
<dbReference type="PANTHER" id="PTHR10953:SF5">
    <property type="entry name" value="SUMO-ACTIVATING ENZYME SUBUNIT 2"/>
    <property type="match status" value="1"/>
</dbReference>
<dbReference type="InterPro" id="IPR033127">
    <property type="entry name" value="UBQ-activ_enz_E1_Cys_AS"/>
</dbReference>
<keyword evidence="4" id="KW-0963">Cytoplasm</keyword>
<keyword evidence="8 10" id="KW-0862">Zinc</keyword>
<evidence type="ECO:0000256" key="13">
    <source>
        <dbReference type="PIRSR" id="PIRSR039133-3"/>
    </source>
</evidence>
<dbReference type="Gene3D" id="3.10.290.20">
    <property type="entry name" value="Ubiquitin-like 2 activating enzyme e1b. Chain: B, domain 3"/>
    <property type="match status" value="1"/>
</dbReference>
<dbReference type="Pfam" id="PF00899">
    <property type="entry name" value="ThiF"/>
    <property type="match status" value="1"/>
</dbReference>
<comment type="subcellular location">
    <subcellularLocation>
        <location evidence="1">Cytoplasm</location>
    </subcellularLocation>
</comment>
<dbReference type="InterPro" id="IPR023318">
    <property type="entry name" value="Ub_act_enz_dom_a_sf"/>
</dbReference>
<evidence type="ECO:0000256" key="9">
    <source>
        <dbReference type="ARBA" id="ARBA00022840"/>
    </source>
</evidence>
<evidence type="ECO:0000256" key="8">
    <source>
        <dbReference type="ARBA" id="ARBA00022833"/>
    </source>
</evidence>
<feature type="binding site" evidence="13">
    <location>
        <position position="439"/>
    </location>
    <ligand>
        <name>Zn(2+)</name>
        <dbReference type="ChEBI" id="CHEBI:29105"/>
    </ligand>
</feature>
<dbReference type="PANTHER" id="PTHR10953">
    <property type="entry name" value="UBIQUITIN-ACTIVATING ENZYME E1"/>
    <property type="match status" value="1"/>
</dbReference>
<evidence type="ECO:0000256" key="2">
    <source>
        <dbReference type="ARBA" id="ARBA00004718"/>
    </source>
</evidence>
<sequence length="596" mass="67121">MAKDTYLKRVLGEDKYAAVRAAKILLVGAGGIGCELLKDLLLSGFGEIHIVDLDTITLSNLNRQFLFRQKDIDKLKSLTVVKAVESFNYFKSKLVPHHGNVMDLALFPTEWWNQFDFIFNALDNAEARRHVNRLALFLHKPLMESGTTGFDGQIQPIFPYATECYECQQTETPKAYPVCTIRSTPSQPVHCIVWAKEFLFTQLFTSTSENEVAASDLRKETEDPKEIERILLEANELSSLKRQVEHDEFPAKLVQKIFHDDVQKALQLESLWKTRRKPEPLNFDTEYKLKLAELAKDPSCVKLPNNDTEVWSVLETLYVLTKSTEKLQERLKTGEKEIFFDKDDEDTLNFVAAAANLRSYIFHIEPKSKFDIKQIAGNIIPAIATTNAIISGLSNLASLVFWNKGFTPSDAKATFLSIKENKRATSALVEAPNPKCASCGIVSKGLVSMPENAFDLSLKEFLDLVRQKYNYSDDVSVIVGKSKLVYDIDFDDNLDRSLKELGICKNEVLLVQDDADEYENLELLVCGGEHEDVRLPDIQLRAKTSEPAGNSEPDPVSAPMTSGGENETILIDDENDEDGQPPTKRRKVESDLVEVL</sequence>
<evidence type="ECO:0000256" key="7">
    <source>
        <dbReference type="ARBA" id="ARBA00022786"/>
    </source>
</evidence>
<evidence type="ECO:0000313" key="19">
    <source>
        <dbReference type="Proteomes" id="UP000292447"/>
    </source>
</evidence>
<evidence type="ECO:0000256" key="5">
    <source>
        <dbReference type="ARBA" id="ARBA00022723"/>
    </source>
</evidence>
<evidence type="ECO:0000256" key="1">
    <source>
        <dbReference type="ARBA" id="ARBA00004496"/>
    </source>
</evidence>
<feature type="binding site" evidence="12">
    <location>
        <begin position="60"/>
        <end position="63"/>
    </location>
    <ligand>
        <name>ATP</name>
        <dbReference type="ChEBI" id="CHEBI:30616"/>
    </ligand>
</feature>
<dbReference type="GO" id="GO:0019948">
    <property type="term" value="F:SUMO activating enzyme activity"/>
    <property type="evidence" value="ECO:0007669"/>
    <property type="project" value="UniProtKB-UniRule"/>
</dbReference>
<feature type="domain" description="Ubiquitin-activating enzyme SCCH" evidence="17">
    <location>
        <begin position="312"/>
        <end position="373"/>
    </location>
</feature>
<evidence type="ECO:0000256" key="14">
    <source>
        <dbReference type="PROSITE-ProRule" id="PRU10132"/>
    </source>
</evidence>
<dbReference type="AlphaFoldDB" id="A0A4P6XPJ7"/>
<dbReference type="Proteomes" id="UP000292447">
    <property type="component" value="Chromosome IV"/>
</dbReference>